<organism evidence="2 3">
    <name type="scientific">Methylorubrum rhodesianum</name>
    <dbReference type="NCBI Taxonomy" id="29427"/>
    <lineage>
        <taxon>Bacteria</taxon>
        <taxon>Pseudomonadati</taxon>
        <taxon>Pseudomonadota</taxon>
        <taxon>Alphaproteobacteria</taxon>
        <taxon>Hyphomicrobiales</taxon>
        <taxon>Methylobacteriaceae</taxon>
        <taxon>Methylorubrum</taxon>
    </lineage>
</organism>
<dbReference type="CDD" id="cd04301">
    <property type="entry name" value="NAT_SF"/>
    <property type="match status" value="1"/>
</dbReference>
<gene>
    <name evidence="2" type="ORF">PUR21_08070</name>
</gene>
<reference evidence="2 3" key="1">
    <citation type="journal article" date="2023" name="PLoS ONE">
        <title>Complete genome assembly of Hawai'i environmental nontuberculous mycobacteria reveals unexpected co-isolation with methylobacteria.</title>
        <authorList>
            <person name="Hendrix J."/>
            <person name="Epperson L.E."/>
            <person name="Tong E.I."/>
            <person name="Chan Y.L."/>
            <person name="Hasan N.A."/>
            <person name="Dawrs S.N."/>
            <person name="Norton G.J."/>
            <person name="Virdi R."/>
            <person name="Crooks J.L."/>
            <person name="Chan E.D."/>
            <person name="Honda J.R."/>
            <person name="Strong M."/>
        </authorList>
    </citation>
    <scope>NUCLEOTIDE SEQUENCE [LARGE SCALE GENOMIC DNA]</scope>
    <source>
        <strain evidence="2 3">NJH_HI01</strain>
    </source>
</reference>
<dbReference type="InterPro" id="IPR000182">
    <property type="entry name" value="GNAT_dom"/>
</dbReference>
<dbReference type="RefSeq" id="WP_183669603.1">
    <property type="nucleotide sequence ID" value="NZ_JACHOS010000016.1"/>
</dbReference>
<evidence type="ECO:0000313" key="2">
    <source>
        <dbReference type="EMBL" id="MEN3227590.1"/>
    </source>
</evidence>
<dbReference type="InterPro" id="IPR016181">
    <property type="entry name" value="Acyl_CoA_acyltransferase"/>
</dbReference>
<name>A0ABU9Z8T5_9HYPH</name>
<proteinExistence type="predicted"/>
<dbReference type="Pfam" id="PF00583">
    <property type="entry name" value="Acetyltransf_1"/>
    <property type="match status" value="1"/>
</dbReference>
<evidence type="ECO:0000313" key="3">
    <source>
        <dbReference type="Proteomes" id="UP001404845"/>
    </source>
</evidence>
<dbReference type="EMBL" id="JAQYXL010000001">
    <property type="protein sequence ID" value="MEN3227590.1"/>
    <property type="molecule type" value="Genomic_DNA"/>
</dbReference>
<dbReference type="PROSITE" id="PS51186">
    <property type="entry name" value="GNAT"/>
    <property type="match status" value="1"/>
</dbReference>
<evidence type="ECO:0000259" key="1">
    <source>
        <dbReference type="PROSITE" id="PS51186"/>
    </source>
</evidence>
<sequence>MDDLSRYSVIERSRAGCAVEIRALRPDDRDRLLTAVDHTSARSLYLRFFGPRRHFTDKEITFFLNVDFTSHVALVAVTEQDGEPVIAGGARYLVTQPGQAEVAFTVIDPFQGQGIGGLLTRHLISIARGKGLTELIAHVLPDNAPMLKLFERCGLPLRKKRDAEAIHVTLQLT</sequence>
<protein>
    <submittedName>
        <fullName evidence="2">GNAT family N-acetyltransferase</fullName>
    </submittedName>
</protein>
<comment type="caution">
    <text evidence="2">The sequence shown here is derived from an EMBL/GenBank/DDBJ whole genome shotgun (WGS) entry which is preliminary data.</text>
</comment>
<dbReference type="Proteomes" id="UP001404845">
    <property type="component" value="Unassembled WGS sequence"/>
</dbReference>
<keyword evidence="3" id="KW-1185">Reference proteome</keyword>
<dbReference type="Gene3D" id="3.40.630.30">
    <property type="match status" value="1"/>
</dbReference>
<dbReference type="SUPFAM" id="SSF55729">
    <property type="entry name" value="Acyl-CoA N-acyltransferases (Nat)"/>
    <property type="match status" value="1"/>
</dbReference>
<feature type="domain" description="N-acetyltransferase" evidence="1">
    <location>
        <begin position="19"/>
        <end position="173"/>
    </location>
</feature>
<accession>A0ABU9Z8T5</accession>